<dbReference type="Proteomes" id="UP000316726">
    <property type="component" value="Chromosome 4"/>
</dbReference>
<evidence type="ECO:0000256" key="10">
    <source>
        <dbReference type="SAM" id="Phobius"/>
    </source>
</evidence>
<evidence type="ECO:0000256" key="9">
    <source>
        <dbReference type="PROSITE-ProRule" id="PRU00290"/>
    </source>
</evidence>
<dbReference type="GO" id="GO:0015031">
    <property type="term" value="P:protein transport"/>
    <property type="evidence" value="ECO:0007669"/>
    <property type="project" value="UniProtKB-KW"/>
</dbReference>
<dbReference type="PANTHER" id="PTHR21136">
    <property type="entry name" value="SNARE PROTEINS"/>
    <property type="match status" value="1"/>
</dbReference>
<keyword evidence="5 10" id="KW-1133">Transmembrane helix</keyword>
<comment type="similarity">
    <text evidence="1">Belongs to the synaptobrevin family.</text>
</comment>
<comment type="subcellular location">
    <subcellularLocation>
        <location evidence="8">Endomembrane system</location>
        <topology evidence="8">Single-pass type IV membrane protein</topology>
    </subcellularLocation>
</comment>
<organism evidence="12 13">
    <name type="scientific">Chloropicon primus</name>
    <dbReference type="NCBI Taxonomy" id="1764295"/>
    <lineage>
        <taxon>Eukaryota</taxon>
        <taxon>Viridiplantae</taxon>
        <taxon>Chlorophyta</taxon>
        <taxon>Chloropicophyceae</taxon>
        <taxon>Chloropicales</taxon>
        <taxon>Chloropicaceae</taxon>
        <taxon>Chloropicon</taxon>
    </lineage>
</organism>
<dbReference type="GO" id="GO:0005737">
    <property type="term" value="C:cytoplasm"/>
    <property type="evidence" value="ECO:0007669"/>
    <property type="project" value="UniProtKB-ARBA"/>
</dbReference>
<protein>
    <submittedName>
        <fullName evidence="12">Vesicle-associated membrane protein</fullName>
    </submittedName>
</protein>
<accession>A0A5B8MLL2</accession>
<dbReference type="STRING" id="1764295.A0A5B8MLL2"/>
<evidence type="ECO:0000259" key="11">
    <source>
        <dbReference type="PROSITE" id="PS50892"/>
    </source>
</evidence>
<dbReference type="OrthoDB" id="248747at2759"/>
<evidence type="ECO:0000256" key="6">
    <source>
        <dbReference type="ARBA" id="ARBA00023136"/>
    </source>
</evidence>
<keyword evidence="13" id="KW-1185">Reference proteome</keyword>
<dbReference type="InterPro" id="IPR011012">
    <property type="entry name" value="Longin-like_dom_sf"/>
</dbReference>
<dbReference type="PRINTS" id="PR00219">
    <property type="entry name" value="SYNAPTOBREVN"/>
</dbReference>
<dbReference type="GO" id="GO:0016020">
    <property type="term" value="C:membrane"/>
    <property type="evidence" value="ECO:0007669"/>
    <property type="project" value="InterPro"/>
</dbReference>
<name>A0A5B8MLL2_9CHLO</name>
<dbReference type="GO" id="GO:0016192">
    <property type="term" value="P:vesicle-mediated transport"/>
    <property type="evidence" value="ECO:0007669"/>
    <property type="project" value="InterPro"/>
</dbReference>
<keyword evidence="6 10" id="KW-0472">Membrane</keyword>
<dbReference type="EMBL" id="CP031037">
    <property type="protein sequence ID" value="QDZ20535.1"/>
    <property type="molecule type" value="Genomic_DNA"/>
</dbReference>
<evidence type="ECO:0000256" key="2">
    <source>
        <dbReference type="ARBA" id="ARBA00022448"/>
    </source>
</evidence>
<proteinExistence type="inferred from homology"/>
<dbReference type="InterPro" id="IPR001388">
    <property type="entry name" value="Synaptobrevin-like"/>
</dbReference>
<comment type="function">
    <text evidence="7">Involved in the targeting and/or fusion of transport vesicles to their target membrane.</text>
</comment>
<keyword evidence="9" id="KW-0175">Coiled coil</keyword>
<evidence type="ECO:0000313" key="12">
    <source>
        <dbReference type="EMBL" id="QDZ20535.1"/>
    </source>
</evidence>
<dbReference type="FunFam" id="1.20.5.110:FF:000004">
    <property type="entry name" value="Vesicle-associated membrane protein 7"/>
    <property type="match status" value="1"/>
</dbReference>
<keyword evidence="3 10" id="KW-0812">Transmembrane</keyword>
<evidence type="ECO:0000256" key="8">
    <source>
        <dbReference type="ARBA" id="ARBA00046280"/>
    </source>
</evidence>
<dbReference type="SUPFAM" id="SSF64356">
    <property type="entry name" value="SNARE-like"/>
    <property type="match status" value="1"/>
</dbReference>
<dbReference type="PROSITE" id="PS00417">
    <property type="entry name" value="SYNAPTOBREVIN"/>
    <property type="match status" value="1"/>
</dbReference>
<dbReference type="Pfam" id="PF00957">
    <property type="entry name" value="Synaptobrevin"/>
    <property type="match status" value="1"/>
</dbReference>
<evidence type="ECO:0000256" key="3">
    <source>
        <dbReference type="ARBA" id="ARBA00022692"/>
    </source>
</evidence>
<evidence type="ECO:0000313" key="13">
    <source>
        <dbReference type="Proteomes" id="UP000316726"/>
    </source>
</evidence>
<gene>
    <name evidence="12" type="ORF">A3770_04p30530</name>
</gene>
<reference evidence="12 13" key="1">
    <citation type="submission" date="2018-07" db="EMBL/GenBank/DDBJ databases">
        <title>The complete nuclear genome of the prasinophyte Chloropicon primus (CCMP1205).</title>
        <authorList>
            <person name="Pombert J.-F."/>
            <person name="Otis C."/>
            <person name="Turmel M."/>
            <person name="Lemieux C."/>
        </authorList>
    </citation>
    <scope>NUCLEOTIDE SEQUENCE [LARGE SCALE GENOMIC DNA]</scope>
    <source>
        <strain evidence="12 13">CCMP1205</strain>
    </source>
</reference>
<evidence type="ECO:0000256" key="5">
    <source>
        <dbReference type="ARBA" id="ARBA00022989"/>
    </source>
</evidence>
<evidence type="ECO:0000256" key="4">
    <source>
        <dbReference type="ARBA" id="ARBA00022927"/>
    </source>
</evidence>
<dbReference type="Gene3D" id="1.20.5.110">
    <property type="match status" value="1"/>
</dbReference>
<dbReference type="Gene3D" id="3.30.450.50">
    <property type="entry name" value="Longin domain"/>
    <property type="match status" value="1"/>
</dbReference>
<feature type="domain" description="V-SNARE coiled-coil homology" evidence="11">
    <location>
        <begin position="134"/>
        <end position="194"/>
    </location>
</feature>
<keyword evidence="4" id="KW-0653">Protein transport</keyword>
<keyword evidence="2" id="KW-0813">Transport</keyword>
<evidence type="ECO:0000256" key="1">
    <source>
        <dbReference type="ARBA" id="ARBA00008025"/>
    </source>
</evidence>
<feature type="transmembrane region" description="Helical" evidence="10">
    <location>
        <begin position="198"/>
        <end position="217"/>
    </location>
</feature>
<dbReference type="PANTHER" id="PTHR21136:SF168">
    <property type="entry name" value="VESICLE-ASSOCIATED MEMBRANE PROTEIN 9"/>
    <property type="match status" value="1"/>
</dbReference>
<evidence type="ECO:0000256" key="7">
    <source>
        <dbReference type="ARBA" id="ARBA00037493"/>
    </source>
</evidence>
<dbReference type="InterPro" id="IPR042855">
    <property type="entry name" value="V_SNARE_CC"/>
</dbReference>
<dbReference type="PROSITE" id="PS50892">
    <property type="entry name" value="V_SNARE"/>
    <property type="match status" value="1"/>
</dbReference>
<dbReference type="GO" id="GO:0012505">
    <property type="term" value="C:endomembrane system"/>
    <property type="evidence" value="ECO:0007669"/>
    <property type="project" value="UniProtKB-SubCell"/>
</dbReference>
<dbReference type="InterPro" id="IPR051097">
    <property type="entry name" value="Synaptobrevin-like_transport"/>
</dbReference>
<dbReference type="AlphaFoldDB" id="A0A5B8MLL2"/>
<dbReference type="SUPFAM" id="SSF58038">
    <property type="entry name" value="SNARE fusion complex"/>
    <property type="match status" value="1"/>
</dbReference>
<sequence>MESTTGILYAFMGRGRTVWADHQGSMAFQNPQKTASQMLGKLSQEGKYTFQLSEARTAYCLVDHLGVTFGCVASSTGMSSTSAMVFLGDLQEQFYCQFSASEVQTCAENTTQFRRFSVTMKKAIEIAYSGGQGKIDDVKKQIEDTRQIMSSNIDKVLERGERLEDVMDKSEAMKDTADAFRKKGRELRKKMWWQNMKMKIIIGVVILIILLLLFFGICRGVSCVTKK</sequence>